<dbReference type="CDD" id="cd07209">
    <property type="entry name" value="Pat_hypo_Ecoli_Z1214_like"/>
    <property type="match status" value="1"/>
</dbReference>
<keyword evidence="1 4" id="KW-0378">Hydrolase</keyword>
<keyword evidence="7" id="KW-1185">Reference proteome</keyword>
<dbReference type="InterPro" id="IPR016035">
    <property type="entry name" value="Acyl_Trfase/lysoPLipase"/>
</dbReference>
<evidence type="ECO:0000259" key="5">
    <source>
        <dbReference type="PROSITE" id="PS51635"/>
    </source>
</evidence>
<proteinExistence type="predicted"/>
<accession>A0A1V4DHQ6</accession>
<gene>
    <name evidence="6" type="ORF">BW731_06695</name>
</gene>
<protein>
    <recommendedName>
        <fullName evidence="5">PNPLA domain-containing protein</fullName>
    </recommendedName>
</protein>
<dbReference type="PANTHER" id="PTHR14226:SF57">
    <property type="entry name" value="BLR7027 PROTEIN"/>
    <property type="match status" value="1"/>
</dbReference>
<organism evidence="6 7">
    <name type="scientific">Vagococcus martis</name>
    <dbReference type="NCBI Taxonomy" id="1768210"/>
    <lineage>
        <taxon>Bacteria</taxon>
        <taxon>Bacillati</taxon>
        <taxon>Bacillota</taxon>
        <taxon>Bacilli</taxon>
        <taxon>Lactobacillales</taxon>
        <taxon>Enterococcaceae</taxon>
        <taxon>Vagococcus</taxon>
    </lineage>
</organism>
<feature type="short sequence motif" description="GXGXXG" evidence="4">
    <location>
        <begin position="147"/>
        <end position="152"/>
    </location>
</feature>
<dbReference type="PROSITE" id="PS51635">
    <property type="entry name" value="PNPLA"/>
    <property type="match status" value="1"/>
</dbReference>
<dbReference type="GO" id="GO:0016787">
    <property type="term" value="F:hydrolase activity"/>
    <property type="evidence" value="ECO:0007669"/>
    <property type="project" value="UniProtKB-UniRule"/>
</dbReference>
<feature type="active site" description="Nucleophile" evidence="4">
    <location>
        <position position="176"/>
    </location>
</feature>
<dbReference type="InterPro" id="IPR002641">
    <property type="entry name" value="PNPLA_dom"/>
</dbReference>
<evidence type="ECO:0000256" key="1">
    <source>
        <dbReference type="ARBA" id="ARBA00022801"/>
    </source>
</evidence>
<dbReference type="AlphaFoldDB" id="A0A1V4DHQ6"/>
<feature type="short sequence motif" description="GXSXG" evidence="4">
    <location>
        <begin position="174"/>
        <end position="178"/>
    </location>
</feature>
<evidence type="ECO:0000313" key="6">
    <source>
        <dbReference type="EMBL" id="OPF87876.1"/>
    </source>
</evidence>
<dbReference type="Pfam" id="PF01734">
    <property type="entry name" value="Patatin"/>
    <property type="match status" value="1"/>
</dbReference>
<dbReference type="Proteomes" id="UP000189970">
    <property type="component" value="Unassembled WGS sequence"/>
</dbReference>
<dbReference type="EMBL" id="MVAB01000001">
    <property type="protein sequence ID" value="OPF87876.1"/>
    <property type="molecule type" value="Genomic_DNA"/>
</dbReference>
<comment type="caution">
    <text evidence="6">The sequence shown here is derived from an EMBL/GenBank/DDBJ whole genome shotgun (WGS) entry which is preliminary data.</text>
</comment>
<keyword evidence="3 4" id="KW-0443">Lipid metabolism</keyword>
<name>A0A1V4DHQ6_9ENTE</name>
<evidence type="ECO:0000256" key="2">
    <source>
        <dbReference type="ARBA" id="ARBA00022963"/>
    </source>
</evidence>
<feature type="short sequence motif" description="DGA/G" evidence="4">
    <location>
        <begin position="317"/>
        <end position="319"/>
    </location>
</feature>
<sequence>MIKEWLLSDLYNLNRYNLKEWLPFKNSHQKAFEDVYRNTIALNDNHLLVGWYKGTQLLAMCDGEVCEKTFFVKNILSVSQAFGFKECLMMLEKIVKSRRLTTIYLPDFSDVSLAKERLLRLGFVKQSSPKEGYYYTVTYHTGIVLGGGGARGSYQVGAWHALKEMGIKYDLVSGTSVGALNGAFMVQGNLEDAEEMWRNIATKKILNLSLDETEHKTREKLIKGVKVLTSSALKENGVDSTPLYHMIETMVDEEKMFDPNKKPIEFYFIATLAPKMEEVVVSLSDIQKEELSKWLLATSSFYPAMKACEINGQYYIDGGYRNNIPKDVLVKHGATELIVIDVKGPGFIKPTRVPRDVTETLVSSKWGLGAVLLFDKERAVWNMQQGYLDTMKAFHVYEGTWYAIKSTTYKKEIITLTKHFLAYLKTSKDVKKLGKKISVQWIMQHHIQPEVFGVFLLEETAKMFLVDPSKVYSLQELEQELVKSFDEKKELVDENMLISLGEWMIDYVKQTVPFSEKTVLEYAYHLIDEKSDIVERLFEVSWRQVLQAMFIRFLKERNK</sequence>
<reference evidence="6 7" key="1">
    <citation type="submission" date="2017-02" db="EMBL/GenBank/DDBJ databases">
        <title>Vagococcus cremeus sp. nov., isolated from the small intestine of a marten, Martes flavigula.</title>
        <authorList>
            <person name="Tak E.J."/>
            <person name="Bae J.-W."/>
        </authorList>
    </citation>
    <scope>NUCLEOTIDE SEQUENCE [LARGE SCALE GENOMIC DNA]</scope>
    <source>
        <strain evidence="6 7">D7T301</strain>
    </source>
</reference>
<evidence type="ECO:0000313" key="7">
    <source>
        <dbReference type="Proteomes" id="UP000189970"/>
    </source>
</evidence>
<dbReference type="PANTHER" id="PTHR14226">
    <property type="entry name" value="NEUROPATHY TARGET ESTERASE/SWISS CHEESE D.MELANOGASTER"/>
    <property type="match status" value="1"/>
</dbReference>
<dbReference type="GO" id="GO:0016042">
    <property type="term" value="P:lipid catabolic process"/>
    <property type="evidence" value="ECO:0007669"/>
    <property type="project" value="UniProtKB-UniRule"/>
</dbReference>
<keyword evidence="2 4" id="KW-0442">Lipid degradation</keyword>
<dbReference type="RefSeq" id="WP_079346725.1">
    <property type="nucleotide sequence ID" value="NZ_MVAB01000001.1"/>
</dbReference>
<dbReference type="Gene3D" id="3.40.1090.10">
    <property type="entry name" value="Cytosolic phospholipase A2 catalytic domain"/>
    <property type="match status" value="2"/>
</dbReference>
<evidence type="ECO:0000256" key="3">
    <source>
        <dbReference type="ARBA" id="ARBA00023098"/>
    </source>
</evidence>
<evidence type="ECO:0000256" key="4">
    <source>
        <dbReference type="PROSITE-ProRule" id="PRU01161"/>
    </source>
</evidence>
<feature type="domain" description="PNPLA" evidence="5">
    <location>
        <begin position="143"/>
        <end position="330"/>
    </location>
</feature>
<dbReference type="SUPFAM" id="SSF52151">
    <property type="entry name" value="FabD/lysophospholipase-like"/>
    <property type="match status" value="1"/>
</dbReference>
<dbReference type="InterPro" id="IPR050301">
    <property type="entry name" value="NTE"/>
</dbReference>
<feature type="active site" description="Proton acceptor" evidence="4">
    <location>
        <position position="317"/>
    </location>
</feature>